<dbReference type="InterPro" id="IPR036457">
    <property type="entry name" value="PPM-type-like_dom_sf"/>
</dbReference>
<dbReference type="GO" id="GO:0046872">
    <property type="term" value="F:metal ion binding"/>
    <property type="evidence" value="ECO:0007669"/>
    <property type="project" value="UniProtKB-KW"/>
</dbReference>
<dbReference type="OMA" id="RRICPTW"/>
<dbReference type="Gene3D" id="3.60.40.10">
    <property type="entry name" value="PPM-type phosphatase domain"/>
    <property type="match status" value="1"/>
</dbReference>
<dbReference type="CDD" id="cd00143">
    <property type="entry name" value="PP2Cc"/>
    <property type="match status" value="1"/>
</dbReference>
<keyword evidence="2 4" id="KW-0378">Hydrolase</keyword>
<feature type="domain" description="PPM-type phosphatase" evidence="6">
    <location>
        <begin position="23"/>
        <end position="229"/>
    </location>
</feature>
<dbReference type="PROSITE" id="PS01032">
    <property type="entry name" value="PPM_1"/>
    <property type="match status" value="1"/>
</dbReference>
<sequence length="387" mass="41384">MGQTLSEPVVEKISEEGCDECVIYGLSAMQGWRVSMEDAHSAVLDLQGAYLNKDNHATNPSKRMAFFGVFDGHGGEQMALYAGQNVSRIVAAQEAFARGDIEQALKDGFLATDRAVLEDPKHEEEVSGCTAAVAIVSNDKIRVANAGDSRSVLVKKQESALLVVSSTLAVNLGTAQSFSGRRRICPTWKSPRNKHSIRFAKTLMDNCLASNSETGGVGCDNMTMIIVGLLNGKTKEEWYNTIAERVAKGDGPCAPPEYAQLRGPGVRNQFDENPNEYDPALNSRAGTGRTGRIILLGDGTELLTDMGDEDEMFENGDTDSDEEPHTATTNSVEDPSRNEREGTPGPQNHVAQTNGANEGSKTAEVTLPSATRAEPPANATASQSSSS</sequence>
<organism evidence="7 8">
    <name type="scientific">Uncinocarpus reesii (strain UAMH 1704)</name>
    <dbReference type="NCBI Taxonomy" id="336963"/>
    <lineage>
        <taxon>Eukaryota</taxon>
        <taxon>Fungi</taxon>
        <taxon>Dikarya</taxon>
        <taxon>Ascomycota</taxon>
        <taxon>Pezizomycotina</taxon>
        <taxon>Eurotiomycetes</taxon>
        <taxon>Eurotiomycetidae</taxon>
        <taxon>Onygenales</taxon>
        <taxon>Onygenaceae</taxon>
        <taxon>Uncinocarpus</taxon>
    </lineage>
</organism>
<dbReference type="KEGG" id="ure:UREG_05762"/>
<keyword evidence="8" id="KW-1185">Reference proteome</keyword>
<dbReference type="EMBL" id="CH476617">
    <property type="protein sequence ID" value="EEP80920.1"/>
    <property type="molecule type" value="Genomic_DNA"/>
</dbReference>
<dbReference type="PANTHER" id="PTHR47992">
    <property type="entry name" value="PROTEIN PHOSPHATASE"/>
    <property type="match status" value="1"/>
</dbReference>
<dbReference type="InterPro" id="IPR000222">
    <property type="entry name" value="PP2C_BS"/>
</dbReference>
<evidence type="ECO:0000256" key="3">
    <source>
        <dbReference type="ARBA" id="ARBA00022912"/>
    </source>
</evidence>
<dbReference type="OrthoDB" id="10264738at2759"/>
<evidence type="ECO:0000259" key="6">
    <source>
        <dbReference type="PROSITE" id="PS51746"/>
    </source>
</evidence>
<dbReference type="InterPro" id="IPR001932">
    <property type="entry name" value="PPM-type_phosphatase-like_dom"/>
</dbReference>
<dbReference type="VEuPathDB" id="FungiDB:UREG_05762"/>
<name>C4JTH3_UNCRE</name>
<dbReference type="InterPro" id="IPR015655">
    <property type="entry name" value="PP2C"/>
</dbReference>
<dbReference type="PROSITE" id="PS51746">
    <property type="entry name" value="PPM_2"/>
    <property type="match status" value="1"/>
</dbReference>
<dbReference type="GeneID" id="8443019"/>
<dbReference type="Proteomes" id="UP000002058">
    <property type="component" value="Unassembled WGS sequence"/>
</dbReference>
<evidence type="ECO:0000256" key="2">
    <source>
        <dbReference type="ARBA" id="ARBA00022801"/>
    </source>
</evidence>
<dbReference type="RefSeq" id="XP_002585073.1">
    <property type="nucleotide sequence ID" value="XM_002585027.1"/>
</dbReference>
<dbReference type="eggNOG" id="KOG0698">
    <property type="taxonomic scope" value="Eukaryota"/>
</dbReference>
<feature type="compositionally biased region" description="Acidic residues" evidence="5">
    <location>
        <begin position="309"/>
        <end position="322"/>
    </location>
</feature>
<dbReference type="AlphaFoldDB" id="C4JTH3"/>
<feature type="region of interest" description="Disordered" evidence="5">
    <location>
        <begin position="309"/>
        <end position="387"/>
    </location>
</feature>
<dbReference type="HOGENOM" id="CLU_013173_4_3_1"/>
<keyword evidence="1" id="KW-0479">Metal-binding</keyword>
<feature type="region of interest" description="Disordered" evidence="5">
    <location>
        <begin position="262"/>
        <end position="286"/>
    </location>
</feature>
<dbReference type="SMART" id="SM00332">
    <property type="entry name" value="PP2Cc"/>
    <property type="match status" value="1"/>
</dbReference>
<evidence type="ECO:0000313" key="8">
    <source>
        <dbReference type="Proteomes" id="UP000002058"/>
    </source>
</evidence>
<dbReference type="SUPFAM" id="SSF81606">
    <property type="entry name" value="PP2C-like"/>
    <property type="match status" value="1"/>
</dbReference>
<dbReference type="Pfam" id="PF00481">
    <property type="entry name" value="PP2C"/>
    <property type="match status" value="1"/>
</dbReference>
<reference evidence="8" key="1">
    <citation type="journal article" date="2009" name="Genome Res.">
        <title>Comparative genomic analyses of the human fungal pathogens Coccidioides and their relatives.</title>
        <authorList>
            <person name="Sharpton T.J."/>
            <person name="Stajich J.E."/>
            <person name="Rounsley S.D."/>
            <person name="Gardner M.J."/>
            <person name="Wortman J.R."/>
            <person name="Jordar V.S."/>
            <person name="Maiti R."/>
            <person name="Kodira C.D."/>
            <person name="Neafsey D.E."/>
            <person name="Zeng Q."/>
            <person name="Hung C.-Y."/>
            <person name="McMahan C."/>
            <person name="Muszewska A."/>
            <person name="Grynberg M."/>
            <person name="Mandel M.A."/>
            <person name="Kellner E.M."/>
            <person name="Barker B.M."/>
            <person name="Galgiani J.N."/>
            <person name="Orbach M.J."/>
            <person name="Kirkland T.N."/>
            <person name="Cole G.T."/>
            <person name="Henn M.R."/>
            <person name="Birren B.W."/>
            <person name="Taylor J.W."/>
        </authorList>
    </citation>
    <scope>NUCLEOTIDE SEQUENCE [LARGE SCALE GENOMIC DNA]</scope>
    <source>
        <strain evidence="8">UAMH 1704</strain>
    </source>
</reference>
<gene>
    <name evidence="7" type="ORF">UREG_05762</name>
</gene>
<evidence type="ECO:0000256" key="1">
    <source>
        <dbReference type="ARBA" id="ARBA00022723"/>
    </source>
</evidence>
<feature type="compositionally biased region" description="Polar residues" evidence="5">
    <location>
        <begin position="345"/>
        <end position="360"/>
    </location>
</feature>
<accession>C4JTH3</accession>
<comment type="similarity">
    <text evidence="4">Belongs to the PP2C family.</text>
</comment>
<evidence type="ECO:0000256" key="5">
    <source>
        <dbReference type="SAM" id="MobiDB-lite"/>
    </source>
</evidence>
<keyword evidence="3 4" id="KW-0904">Protein phosphatase</keyword>
<protein>
    <submittedName>
        <fullName evidence="7">Ptc2 protein</fullName>
    </submittedName>
</protein>
<dbReference type="FunCoup" id="C4JTH3">
    <property type="interactions" value="1263"/>
</dbReference>
<evidence type="ECO:0000313" key="7">
    <source>
        <dbReference type="EMBL" id="EEP80920.1"/>
    </source>
</evidence>
<proteinExistence type="inferred from homology"/>
<evidence type="ECO:0000256" key="4">
    <source>
        <dbReference type="RuleBase" id="RU003465"/>
    </source>
</evidence>
<dbReference type="GO" id="GO:0004722">
    <property type="term" value="F:protein serine/threonine phosphatase activity"/>
    <property type="evidence" value="ECO:0007669"/>
    <property type="project" value="EnsemblFungi"/>
</dbReference>
<dbReference type="InParanoid" id="C4JTH3"/>
<dbReference type="STRING" id="336963.C4JTH3"/>